<feature type="transmembrane region" description="Helical" evidence="7">
    <location>
        <begin position="113"/>
        <end position="132"/>
    </location>
</feature>
<comment type="similarity">
    <text evidence="2">Belongs to the major facilitator superfamily.</text>
</comment>
<dbReference type="EMBL" id="JACBAD010001805">
    <property type="protein sequence ID" value="KAF7133847.1"/>
    <property type="molecule type" value="Genomic_DNA"/>
</dbReference>
<evidence type="ECO:0000256" key="3">
    <source>
        <dbReference type="ARBA" id="ARBA00022448"/>
    </source>
</evidence>
<evidence type="ECO:0000256" key="6">
    <source>
        <dbReference type="ARBA" id="ARBA00023136"/>
    </source>
</evidence>
<dbReference type="GO" id="GO:0016020">
    <property type="term" value="C:membrane"/>
    <property type="evidence" value="ECO:0007669"/>
    <property type="project" value="UniProtKB-SubCell"/>
</dbReference>
<keyword evidence="6 7" id="KW-0472">Membrane</keyword>
<dbReference type="InterPro" id="IPR011701">
    <property type="entry name" value="MFS"/>
</dbReference>
<name>A0A8H6PGA7_9EURO</name>
<dbReference type="SUPFAM" id="SSF103473">
    <property type="entry name" value="MFS general substrate transporter"/>
    <property type="match status" value="1"/>
</dbReference>
<dbReference type="PANTHER" id="PTHR43791:SF92">
    <property type="entry name" value="AGL026WP"/>
    <property type="match status" value="1"/>
</dbReference>
<dbReference type="GO" id="GO:0022857">
    <property type="term" value="F:transmembrane transporter activity"/>
    <property type="evidence" value="ECO:0007669"/>
    <property type="project" value="InterPro"/>
</dbReference>
<feature type="transmembrane region" description="Helical" evidence="7">
    <location>
        <begin position="434"/>
        <end position="455"/>
    </location>
</feature>
<dbReference type="InterPro" id="IPR036259">
    <property type="entry name" value="MFS_trans_sf"/>
</dbReference>
<dbReference type="OrthoDB" id="2250022at2759"/>
<feature type="domain" description="Major facilitator superfamily (MFS) profile" evidence="8">
    <location>
        <begin position="47"/>
        <end position="461"/>
    </location>
</feature>
<proteinExistence type="inferred from homology"/>
<evidence type="ECO:0000256" key="7">
    <source>
        <dbReference type="SAM" id="Phobius"/>
    </source>
</evidence>
<feature type="transmembrane region" description="Helical" evidence="7">
    <location>
        <begin position="401"/>
        <end position="422"/>
    </location>
</feature>
<reference evidence="9" key="1">
    <citation type="submission" date="2020-06" db="EMBL/GenBank/DDBJ databases">
        <title>Draft genome sequences of strains closely related to Aspergillus parafelis and Aspergillus hiratsukae.</title>
        <authorList>
            <person name="Dos Santos R.A.C."/>
            <person name="Rivero-Menendez O."/>
            <person name="Steenwyk J.L."/>
            <person name="Mead M.E."/>
            <person name="Goldman G.H."/>
            <person name="Alastruey-Izquierdo A."/>
            <person name="Rokas A."/>
        </authorList>
    </citation>
    <scope>NUCLEOTIDE SEQUENCE</scope>
    <source>
        <strain evidence="9">CNM-CM5793</strain>
    </source>
</reference>
<comment type="caution">
    <text evidence="9">The sequence shown here is derived from an EMBL/GenBank/DDBJ whole genome shotgun (WGS) entry which is preliminary data.</text>
</comment>
<evidence type="ECO:0000313" key="9">
    <source>
        <dbReference type="EMBL" id="KAF7133847.1"/>
    </source>
</evidence>
<feature type="transmembrane region" description="Helical" evidence="7">
    <location>
        <begin position="87"/>
        <end position="106"/>
    </location>
</feature>
<evidence type="ECO:0000256" key="2">
    <source>
        <dbReference type="ARBA" id="ARBA00008335"/>
    </source>
</evidence>
<evidence type="ECO:0000256" key="5">
    <source>
        <dbReference type="ARBA" id="ARBA00022989"/>
    </source>
</evidence>
<feature type="transmembrane region" description="Helical" evidence="7">
    <location>
        <begin position="344"/>
        <end position="362"/>
    </location>
</feature>
<dbReference type="PANTHER" id="PTHR43791">
    <property type="entry name" value="PERMEASE-RELATED"/>
    <property type="match status" value="1"/>
</dbReference>
<dbReference type="PROSITE" id="PS50850">
    <property type="entry name" value="MFS"/>
    <property type="match status" value="1"/>
</dbReference>
<feature type="transmembrane region" description="Helical" evidence="7">
    <location>
        <begin position="278"/>
        <end position="298"/>
    </location>
</feature>
<evidence type="ECO:0000256" key="1">
    <source>
        <dbReference type="ARBA" id="ARBA00004141"/>
    </source>
</evidence>
<dbReference type="Proteomes" id="UP000630445">
    <property type="component" value="Unassembled WGS sequence"/>
</dbReference>
<evidence type="ECO:0000259" key="8">
    <source>
        <dbReference type="PROSITE" id="PS50850"/>
    </source>
</evidence>
<dbReference type="Pfam" id="PF07690">
    <property type="entry name" value="MFS_1"/>
    <property type="match status" value="1"/>
</dbReference>
<keyword evidence="10" id="KW-1185">Reference proteome</keyword>
<feature type="transmembrane region" description="Helical" evidence="7">
    <location>
        <begin position="144"/>
        <end position="163"/>
    </location>
</feature>
<feature type="transmembrane region" description="Helical" evidence="7">
    <location>
        <begin position="209"/>
        <end position="229"/>
    </location>
</feature>
<keyword evidence="3" id="KW-0813">Transport</keyword>
<dbReference type="FunFam" id="1.20.1250.20:FF:000057">
    <property type="entry name" value="MFS general substrate transporter"/>
    <property type="match status" value="1"/>
</dbReference>
<keyword evidence="5 7" id="KW-1133">Transmembrane helix</keyword>
<feature type="transmembrane region" description="Helical" evidence="7">
    <location>
        <begin position="175"/>
        <end position="197"/>
    </location>
</feature>
<evidence type="ECO:0000313" key="10">
    <source>
        <dbReference type="Proteomes" id="UP000630445"/>
    </source>
</evidence>
<organism evidence="9 10">
    <name type="scientific">Aspergillus hiratsukae</name>
    <dbReference type="NCBI Taxonomy" id="1194566"/>
    <lineage>
        <taxon>Eukaryota</taxon>
        <taxon>Fungi</taxon>
        <taxon>Dikarya</taxon>
        <taxon>Ascomycota</taxon>
        <taxon>Pezizomycotina</taxon>
        <taxon>Eurotiomycetes</taxon>
        <taxon>Eurotiomycetidae</taxon>
        <taxon>Eurotiales</taxon>
        <taxon>Aspergillaceae</taxon>
        <taxon>Aspergillus</taxon>
        <taxon>Aspergillus subgen. Fumigati</taxon>
    </lineage>
</organism>
<accession>A0A8H6PGA7</accession>
<comment type="subcellular location">
    <subcellularLocation>
        <location evidence="1">Membrane</location>
        <topology evidence="1">Multi-pass membrane protein</topology>
    </subcellularLocation>
</comment>
<feature type="transmembrane region" description="Helical" evidence="7">
    <location>
        <begin position="310"/>
        <end position="332"/>
    </location>
</feature>
<gene>
    <name evidence="9" type="ORF">CNMCM5793_005259</name>
</gene>
<dbReference type="InterPro" id="IPR020846">
    <property type="entry name" value="MFS_dom"/>
</dbReference>
<dbReference type="AlphaFoldDB" id="A0A8H6PGA7"/>
<feature type="transmembrane region" description="Helical" evidence="7">
    <location>
        <begin position="368"/>
        <end position="389"/>
    </location>
</feature>
<evidence type="ECO:0000256" key="4">
    <source>
        <dbReference type="ARBA" id="ARBA00022692"/>
    </source>
</evidence>
<dbReference type="FunFam" id="1.20.1250.20:FF:000013">
    <property type="entry name" value="MFS general substrate transporter"/>
    <property type="match status" value="1"/>
</dbReference>
<protein>
    <recommendedName>
        <fullName evidence="8">Major facilitator superfamily (MFS) profile domain-containing protein</fullName>
    </recommendedName>
</protein>
<keyword evidence="4 7" id="KW-0812">Transmembrane</keyword>
<dbReference type="Gene3D" id="1.20.1250.20">
    <property type="entry name" value="MFS general substrate transporter like domains"/>
    <property type="match status" value="2"/>
</dbReference>
<sequence length="503" mass="55159">MNSNEKPDLSQTEVVAPAAPRDFIQSLGEEERAALEKKLVRKLDMRLMPVLLAMIVMNYIDRNALPNARVQGIEEDLGLVGDQYNTAISVLFAGYIALQIPSNMVLTRVRPSLYLPLCMGLWGIVSACTALVKNFHGLVVTRFFLGFTEAPFFPGALFLLSSWYTRKELATRTAVLYTGSLLSGGFGGLIGAGIQYGLDGRHGIKSWQWLFIIEGAVTCGLSIVSVFILPDFPHTTKWLSEEEKAIATARLREGSGSHDEERGSLLSGLHMALTDYKVWLLALITITKTSAAAVTSFIPTLVATFKYGKIQSLLMVAPPYVFAAIVAMSVSISSDRRSERYSHLVIPLAFGMVGYIIAATTTGLAPRYFSLFLMLAGVYGGFNVSIAWTSSTLPRPIEKRATALAITNMVGNFAQIYSPYLYQKKSGPRYIPAMTANTVFVFASICLATILRFCLVRENRKLDAIDAANDEEDVVDEKAQKEEIVQQSIGGLLVLNPGFRYAL</sequence>